<dbReference type="AlphaFoldDB" id="A0A2K1K1U6"/>
<proteinExistence type="predicted"/>
<dbReference type="Proteomes" id="UP000006727">
    <property type="component" value="Chromosome 9"/>
</dbReference>
<name>A0A2K1K1U6_PHYPA</name>
<reference evidence="2" key="3">
    <citation type="submission" date="2020-12" db="UniProtKB">
        <authorList>
            <consortium name="EnsemblPlants"/>
        </authorList>
    </citation>
    <scope>IDENTIFICATION</scope>
</reference>
<sequence length="40" mass="5192">MSRGEKRKKRKEKRKKEVMNFKLWVWRKPNQEVRKKMILY</sequence>
<dbReference type="Gramene" id="Pp3c9_3310V3.1">
    <property type="protein sequence ID" value="Pp3c9_3310V3.1"/>
    <property type="gene ID" value="Pp3c9_3310"/>
</dbReference>
<evidence type="ECO:0000313" key="2">
    <source>
        <dbReference type="EnsemblPlants" id="Pp3c9_3310V3.1"/>
    </source>
</evidence>
<dbReference type="EnsemblPlants" id="Pp3c9_3310V3.1">
    <property type="protein sequence ID" value="Pp3c9_3310V3.1"/>
    <property type="gene ID" value="Pp3c9_3310"/>
</dbReference>
<accession>A0A2K1K1U6</accession>
<gene>
    <name evidence="1" type="ORF">PHYPA_012210</name>
</gene>
<organism evidence="1">
    <name type="scientific">Physcomitrium patens</name>
    <name type="common">Spreading-leaved earth moss</name>
    <name type="synonym">Physcomitrella patens</name>
    <dbReference type="NCBI Taxonomy" id="3218"/>
    <lineage>
        <taxon>Eukaryota</taxon>
        <taxon>Viridiplantae</taxon>
        <taxon>Streptophyta</taxon>
        <taxon>Embryophyta</taxon>
        <taxon>Bryophyta</taxon>
        <taxon>Bryophytina</taxon>
        <taxon>Bryopsida</taxon>
        <taxon>Funariidae</taxon>
        <taxon>Funariales</taxon>
        <taxon>Funariaceae</taxon>
        <taxon>Physcomitrium</taxon>
    </lineage>
</organism>
<keyword evidence="3" id="KW-1185">Reference proteome</keyword>
<evidence type="ECO:0000313" key="3">
    <source>
        <dbReference type="Proteomes" id="UP000006727"/>
    </source>
</evidence>
<reference evidence="1 3" key="2">
    <citation type="journal article" date="2018" name="Plant J.">
        <title>The Physcomitrella patens chromosome-scale assembly reveals moss genome structure and evolution.</title>
        <authorList>
            <person name="Lang D."/>
            <person name="Ullrich K.K."/>
            <person name="Murat F."/>
            <person name="Fuchs J."/>
            <person name="Jenkins J."/>
            <person name="Haas F.B."/>
            <person name="Piednoel M."/>
            <person name="Gundlach H."/>
            <person name="Van Bel M."/>
            <person name="Meyberg R."/>
            <person name="Vives C."/>
            <person name="Morata J."/>
            <person name="Symeonidi A."/>
            <person name="Hiss M."/>
            <person name="Muchero W."/>
            <person name="Kamisugi Y."/>
            <person name="Saleh O."/>
            <person name="Blanc G."/>
            <person name="Decker E.L."/>
            <person name="van Gessel N."/>
            <person name="Grimwood J."/>
            <person name="Hayes R.D."/>
            <person name="Graham S.W."/>
            <person name="Gunter L.E."/>
            <person name="McDaniel S.F."/>
            <person name="Hoernstein S.N.W."/>
            <person name="Larsson A."/>
            <person name="Li F.W."/>
            <person name="Perroud P.F."/>
            <person name="Phillips J."/>
            <person name="Ranjan P."/>
            <person name="Rokshar D.S."/>
            <person name="Rothfels C.J."/>
            <person name="Schneider L."/>
            <person name="Shu S."/>
            <person name="Stevenson D.W."/>
            <person name="Thummler F."/>
            <person name="Tillich M."/>
            <person name="Villarreal Aguilar J.C."/>
            <person name="Widiez T."/>
            <person name="Wong G.K."/>
            <person name="Wymore A."/>
            <person name="Zhang Y."/>
            <person name="Zimmer A.D."/>
            <person name="Quatrano R.S."/>
            <person name="Mayer K.F.X."/>
            <person name="Goodstein D."/>
            <person name="Casacuberta J.M."/>
            <person name="Vandepoele K."/>
            <person name="Reski R."/>
            <person name="Cuming A.C."/>
            <person name="Tuskan G.A."/>
            <person name="Maumus F."/>
            <person name="Salse J."/>
            <person name="Schmutz J."/>
            <person name="Rensing S.A."/>
        </authorList>
    </citation>
    <scope>NUCLEOTIDE SEQUENCE [LARGE SCALE GENOMIC DNA]</scope>
    <source>
        <strain evidence="2 3">cv. Gransden 2004</strain>
    </source>
</reference>
<protein>
    <submittedName>
        <fullName evidence="1 2">Uncharacterized protein</fullName>
    </submittedName>
</protein>
<reference evidence="1 3" key="1">
    <citation type="journal article" date="2008" name="Science">
        <title>The Physcomitrella genome reveals evolutionary insights into the conquest of land by plants.</title>
        <authorList>
            <person name="Rensing S."/>
            <person name="Lang D."/>
            <person name="Zimmer A."/>
            <person name="Terry A."/>
            <person name="Salamov A."/>
            <person name="Shapiro H."/>
            <person name="Nishiyama T."/>
            <person name="Perroud P.-F."/>
            <person name="Lindquist E."/>
            <person name="Kamisugi Y."/>
            <person name="Tanahashi T."/>
            <person name="Sakakibara K."/>
            <person name="Fujita T."/>
            <person name="Oishi K."/>
            <person name="Shin-I T."/>
            <person name="Kuroki Y."/>
            <person name="Toyoda A."/>
            <person name="Suzuki Y."/>
            <person name="Hashimoto A."/>
            <person name="Yamaguchi K."/>
            <person name="Sugano A."/>
            <person name="Kohara Y."/>
            <person name="Fujiyama A."/>
            <person name="Anterola A."/>
            <person name="Aoki S."/>
            <person name="Ashton N."/>
            <person name="Barbazuk W.B."/>
            <person name="Barker E."/>
            <person name="Bennetzen J."/>
            <person name="Bezanilla M."/>
            <person name="Blankenship R."/>
            <person name="Cho S.H."/>
            <person name="Dutcher S."/>
            <person name="Estelle M."/>
            <person name="Fawcett J.A."/>
            <person name="Gundlach H."/>
            <person name="Hanada K."/>
            <person name="Heyl A."/>
            <person name="Hicks K.A."/>
            <person name="Hugh J."/>
            <person name="Lohr M."/>
            <person name="Mayer K."/>
            <person name="Melkozernov A."/>
            <person name="Murata T."/>
            <person name="Nelson D."/>
            <person name="Pils B."/>
            <person name="Prigge M."/>
            <person name="Reiss B."/>
            <person name="Renner T."/>
            <person name="Rombauts S."/>
            <person name="Rushton P."/>
            <person name="Sanderfoot A."/>
            <person name="Schween G."/>
            <person name="Shiu S.-H."/>
            <person name="Stueber K."/>
            <person name="Theodoulou F.L."/>
            <person name="Tu H."/>
            <person name="Van de Peer Y."/>
            <person name="Verrier P.J."/>
            <person name="Waters E."/>
            <person name="Wood A."/>
            <person name="Yang L."/>
            <person name="Cove D."/>
            <person name="Cuming A."/>
            <person name="Hasebe M."/>
            <person name="Lucas S."/>
            <person name="Mishler D.B."/>
            <person name="Reski R."/>
            <person name="Grigoriev I."/>
            <person name="Quatrano R.S."/>
            <person name="Boore J.L."/>
        </authorList>
    </citation>
    <scope>NUCLEOTIDE SEQUENCE [LARGE SCALE GENOMIC DNA]</scope>
    <source>
        <strain evidence="2 3">cv. Gransden 2004</strain>
    </source>
</reference>
<dbReference type="EMBL" id="ABEU02000009">
    <property type="protein sequence ID" value="PNR47737.1"/>
    <property type="molecule type" value="Genomic_DNA"/>
</dbReference>
<dbReference type="InParanoid" id="A0A2K1K1U6"/>
<evidence type="ECO:0000313" key="1">
    <source>
        <dbReference type="EMBL" id="PNR47737.1"/>
    </source>
</evidence>